<proteinExistence type="predicted"/>
<organism evidence="1 2">
    <name type="scientific">Dyadobacter psychrophilus</name>
    <dbReference type="NCBI Taxonomy" id="651661"/>
    <lineage>
        <taxon>Bacteria</taxon>
        <taxon>Pseudomonadati</taxon>
        <taxon>Bacteroidota</taxon>
        <taxon>Cytophagia</taxon>
        <taxon>Cytophagales</taxon>
        <taxon>Spirosomataceae</taxon>
        <taxon>Dyadobacter</taxon>
    </lineage>
</organism>
<keyword evidence="2" id="KW-1185">Reference proteome</keyword>
<accession>A0A1T5H869</accession>
<dbReference type="RefSeq" id="WP_082217503.1">
    <property type="nucleotide sequence ID" value="NZ_FUZA01000009.1"/>
</dbReference>
<gene>
    <name evidence="1" type="ORF">SAMN05660293_05057</name>
</gene>
<dbReference type="Proteomes" id="UP000190897">
    <property type="component" value="Unassembled WGS sequence"/>
</dbReference>
<dbReference type="EMBL" id="FUZA01000009">
    <property type="protein sequence ID" value="SKC16876.1"/>
    <property type="molecule type" value="Genomic_DNA"/>
</dbReference>
<dbReference type="OrthoDB" id="959965at2"/>
<reference evidence="2" key="1">
    <citation type="submission" date="2017-02" db="EMBL/GenBank/DDBJ databases">
        <authorList>
            <person name="Varghese N."/>
            <person name="Submissions S."/>
        </authorList>
    </citation>
    <scope>NUCLEOTIDE SEQUENCE [LARGE SCALE GENOMIC DNA]</scope>
    <source>
        <strain evidence="2">DSM 22270</strain>
    </source>
</reference>
<sequence length="105" mass="11569">MKNKHTLLIATFLLGLCVLQKEARYKTMTGGNVDKMYHIPSINRSGELVNQENLKTNGTDEVTILSKTDLFDFASLDSSSQSVSSVKLMNNSLLNISSGTKMLNN</sequence>
<name>A0A1T5H869_9BACT</name>
<protein>
    <submittedName>
        <fullName evidence="1">Uncharacterized protein</fullName>
    </submittedName>
</protein>
<dbReference type="STRING" id="651661.SAMN05660293_05057"/>
<evidence type="ECO:0000313" key="1">
    <source>
        <dbReference type="EMBL" id="SKC16876.1"/>
    </source>
</evidence>
<dbReference type="AlphaFoldDB" id="A0A1T5H869"/>
<evidence type="ECO:0000313" key="2">
    <source>
        <dbReference type="Proteomes" id="UP000190897"/>
    </source>
</evidence>